<evidence type="ECO:0000256" key="7">
    <source>
        <dbReference type="ARBA" id="ARBA00023242"/>
    </source>
</evidence>
<evidence type="ECO:0000259" key="9">
    <source>
        <dbReference type="Pfam" id="PF20452"/>
    </source>
</evidence>
<keyword evidence="6" id="KW-0804">Transcription</keyword>
<evidence type="ECO:0000313" key="10">
    <source>
        <dbReference type="EMBL" id="KAA8538062.1"/>
    </source>
</evidence>
<comment type="subcellular location">
    <subcellularLocation>
        <location evidence="1">Nucleus</location>
    </subcellularLocation>
</comment>
<name>A0A5J5B849_9ASTE</name>
<dbReference type="Pfam" id="PF20452">
    <property type="entry name" value="Calmod_bind_C"/>
    <property type="match status" value="1"/>
</dbReference>
<accession>A0A5J5B849</accession>
<feature type="domain" description="Calmodulin binding protein central" evidence="8">
    <location>
        <begin position="175"/>
        <end position="241"/>
    </location>
</feature>
<dbReference type="GO" id="GO:0080142">
    <property type="term" value="P:regulation of salicylic acid biosynthetic process"/>
    <property type="evidence" value="ECO:0007669"/>
    <property type="project" value="TreeGrafter"/>
</dbReference>
<dbReference type="InterPro" id="IPR046830">
    <property type="entry name" value="Calmod_bind_M"/>
</dbReference>
<dbReference type="PANTHER" id="PTHR31713">
    <property type="entry name" value="OS02G0177800 PROTEIN"/>
    <property type="match status" value="1"/>
</dbReference>
<organism evidence="10 11">
    <name type="scientific">Nyssa sinensis</name>
    <dbReference type="NCBI Taxonomy" id="561372"/>
    <lineage>
        <taxon>Eukaryota</taxon>
        <taxon>Viridiplantae</taxon>
        <taxon>Streptophyta</taxon>
        <taxon>Embryophyta</taxon>
        <taxon>Tracheophyta</taxon>
        <taxon>Spermatophyta</taxon>
        <taxon>Magnoliopsida</taxon>
        <taxon>eudicotyledons</taxon>
        <taxon>Gunneridae</taxon>
        <taxon>Pentapetalae</taxon>
        <taxon>asterids</taxon>
        <taxon>Cornales</taxon>
        <taxon>Nyssaceae</taxon>
        <taxon>Nyssa</taxon>
    </lineage>
</organism>
<keyword evidence="11" id="KW-1185">Reference proteome</keyword>
<dbReference type="AlphaFoldDB" id="A0A5J5B849"/>
<evidence type="ECO:0000256" key="1">
    <source>
        <dbReference type="ARBA" id="ARBA00004123"/>
    </source>
</evidence>
<dbReference type="EMBL" id="CM018038">
    <property type="protein sequence ID" value="KAA8538062.1"/>
    <property type="molecule type" value="Genomic_DNA"/>
</dbReference>
<sequence>MVHRSHWIEGLIGTASGNRQSGPKILAVTVLTPPTSQEESYGHHALAVLIATAAAADAAVAAVHAAAEVVRLTAEMETVHREVVDPGPIDGSVLYMQSTHRSSPIWEGQLKHDLSSLLVIRNLSTSSKQCAKVVRQDQKSLESQIAGYCFVDFAGIRLQQKSWGLPVYKKHYPPALHDEVWRLDTIAKDGALHKKLIKDEITKVEDFLRVLVRDPQRLRNILGSVMSNRMWENTVEHAKTCVLGGKLYVYYSDESQSSGAAFNHIYELSGLIADGHFLPLESLNQNQKISVDSLVKRAYENWNEVVEYDSRVLNSLSNREWSRPRDDQGLEDFFTEEIRLRSSEMLENDDMQRLLKTFNMGGVGLGSAFGHSDEACYSHNVPYEHQMDRTYGQERGRSSGKAVVGWLKLKAALRWGIFIRKRAAERRAQLVDVLQII</sequence>
<dbReference type="GO" id="GO:0005634">
    <property type="term" value="C:nucleus"/>
    <property type="evidence" value="ECO:0007669"/>
    <property type="project" value="UniProtKB-SubCell"/>
</dbReference>
<keyword evidence="5" id="KW-0010">Activator</keyword>
<comment type="similarity">
    <text evidence="2">Belongs to the plant ACBP60 protein family.</text>
</comment>
<evidence type="ECO:0000256" key="5">
    <source>
        <dbReference type="ARBA" id="ARBA00023159"/>
    </source>
</evidence>
<gene>
    <name evidence="10" type="ORF">F0562_027358</name>
</gene>
<evidence type="ECO:0000256" key="4">
    <source>
        <dbReference type="ARBA" id="ARBA00023125"/>
    </source>
</evidence>
<feature type="domain" description="Calmodulin binding protein C-terminal" evidence="9">
    <location>
        <begin position="246"/>
        <end position="308"/>
    </location>
</feature>
<keyword evidence="7" id="KW-0539">Nucleus</keyword>
<dbReference type="InterPro" id="IPR012416">
    <property type="entry name" value="CBP60"/>
</dbReference>
<proteinExistence type="inferred from homology"/>
<protein>
    <recommendedName>
        <fullName evidence="12">Calmodulin-binding protein 60 E</fullName>
    </recommendedName>
</protein>
<keyword evidence="3" id="KW-0805">Transcription regulation</keyword>
<dbReference type="GO" id="GO:0005516">
    <property type="term" value="F:calmodulin binding"/>
    <property type="evidence" value="ECO:0007669"/>
    <property type="project" value="InterPro"/>
</dbReference>
<evidence type="ECO:0008006" key="12">
    <source>
        <dbReference type="Google" id="ProtNLM"/>
    </source>
</evidence>
<dbReference type="GO" id="GO:0003700">
    <property type="term" value="F:DNA-binding transcription factor activity"/>
    <property type="evidence" value="ECO:0007669"/>
    <property type="project" value="TreeGrafter"/>
</dbReference>
<keyword evidence="4" id="KW-0238">DNA-binding</keyword>
<evidence type="ECO:0000256" key="6">
    <source>
        <dbReference type="ARBA" id="ARBA00023163"/>
    </source>
</evidence>
<dbReference type="OrthoDB" id="988213at2759"/>
<dbReference type="GO" id="GO:0043565">
    <property type="term" value="F:sequence-specific DNA binding"/>
    <property type="evidence" value="ECO:0007669"/>
    <property type="project" value="TreeGrafter"/>
</dbReference>
<evidence type="ECO:0000313" key="11">
    <source>
        <dbReference type="Proteomes" id="UP000325577"/>
    </source>
</evidence>
<evidence type="ECO:0000256" key="2">
    <source>
        <dbReference type="ARBA" id="ARBA00007214"/>
    </source>
</evidence>
<dbReference type="PANTHER" id="PTHR31713:SF51">
    <property type="entry name" value="CALMODULIN-BINDING PROTEIN 60 E"/>
    <property type="match status" value="1"/>
</dbReference>
<dbReference type="InterPro" id="IPR046829">
    <property type="entry name" value="Calmod_bind_C"/>
</dbReference>
<evidence type="ECO:0000256" key="3">
    <source>
        <dbReference type="ARBA" id="ARBA00023015"/>
    </source>
</evidence>
<evidence type="ECO:0000259" key="8">
    <source>
        <dbReference type="Pfam" id="PF20451"/>
    </source>
</evidence>
<dbReference type="Proteomes" id="UP000325577">
    <property type="component" value="Linkage Group LG15"/>
</dbReference>
<dbReference type="Pfam" id="PF20451">
    <property type="entry name" value="Calmod_bind_M"/>
    <property type="match status" value="1"/>
</dbReference>
<reference evidence="10 11" key="1">
    <citation type="submission" date="2019-09" db="EMBL/GenBank/DDBJ databases">
        <title>A chromosome-level genome assembly of the Chinese tupelo Nyssa sinensis.</title>
        <authorList>
            <person name="Yang X."/>
            <person name="Kang M."/>
            <person name="Yang Y."/>
            <person name="Xiong H."/>
            <person name="Wang M."/>
            <person name="Zhang Z."/>
            <person name="Wang Z."/>
            <person name="Wu H."/>
            <person name="Ma T."/>
            <person name="Liu J."/>
            <person name="Xi Z."/>
        </authorList>
    </citation>
    <scope>NUCLEOTIDE SEQUENCE [LARGE SCALE GENOMIC DNA]</scope>
    <source>
        <strain evidence="10">J267</strain>
        <tissue evidence="10">Leaf</tissue>
    </source>
</reference>